<evidence type="ECO:0000256" key="2">
    <source>
        <dbReference type="ARBA" id="ARBA00023002"/>
    </source>
</evidence>
<protein>
    <submittedName>
        <fullName evidence="5">TauD/TfdA family dioxygenase</fullName>
    </submittedName>
</protein>
<evidence type="ECO:0000259" key="4">
    <source>
        <dbReference type="Pfam" id="PF02668"/>
    </source>
</evidence>
<dbReference type="GO" id="GO:0017000">
    <property type="term" value="P:antibiotic biosynthetic process"/>
    <property type="evidence" value="ECO:0007669"/>
    <property type="project" value="UniProtKB-KW"/>
</dbReference>
<keyword evidence="3" id="KW-0045">Antibiotic biosynthesis</keyword>
<dbReference type="EMBL" id="JAZHOG010000012">
    <property type="protein sequence ID" value="MEJ8569217.1"/>
    <property type="molecule type" value="Genomic_DNA"/>
</dbReference>
<dbReference type="PANTHER" id="PTHR10696:SF56">
    <property type="entry name" value="TAUD_TFDA-LIKE DOMAIN-CONTAINING PROTEIN"/>
    <property type="match status" value="1"/>
</dbReference>
<feature type="domain" description="TauD/TfdA-like" evidence="4">
    <location>
        <begin position="14"/>
        <end position="133"/>
    </location>
</feature>
<dbReference type="GO" id="GO:0016706">
    <property type="term" value="F:2-oxoglutarate-dependent dioxygenase activity"/>
    <property type="evidence" value="ECO:0007669"/>
    <property type="project" value="UniProtKB-ARBA"/>
</dbReference>
<keyword evidence="2" id="KW-0560">Oxidoreductase</keyword>
<dbReference type="Gene3D" id="3.60.130.10">
    <property type="entry name" value="Clavaminate synthase-like"/>
    <property type="match status" value="1"/>
</dbReference>
<dbReference type="Pfam" id="PF02668">
    <property type="entry name" value="TauD"/>
    <property type="match status" value="2"/>
</dbReference>
<dbReference type="InterPro" id="IPR042098">
    <property type="entry name" value="TauD-like_sf"/>
</dbReference>
<gene>
    <name evidence="5" type="ORF">V3330_16420</name>
</gene>
<dbReference type="InterPro" id="IPR003819">
    <property type="entry name" value="TauD/TfdA-like"/>
</dbReference>
<keyword evidence="6" id="KW-1185">Reference proteome</keyword>
<reference evidence="5 6" key="1">
    <citation type="submission" date="2024-02" db="EMBL/GenBank/DDBJ databases">
        <title>A novel Wenzhouxiangellaceae bacterium, isolated from coastal sediments.</title>
        <authorList>
            <person name="Du Z.-J."/>
            <person name="Ye Y.-Q."/>
            <person name="Zhang X.-Y."/>
        </authorList>
    </citation>
    <scope>NUCLEOTIDE SEQUENCE [LARGE SCALE GENOMIC DNA]</scope>
    <source>
        <strain evidence="5 6">CH-27</strain>
    </source>
</reference>
<evidence type="ECO:0000313" key="5">
    <source>
        <dbReference type="EMBL" id="MEJ8569217.1"/>
    </source>
</evidence>
<name>A0AAW9R8P5_9GAMM</name>
<evidence type="ECO:0000313" key="6">
    <source>
        <dbReference type="Proteomes" id="UP001359886"/>
    </source>
</evidence>
<feature type="domain" description="TauD/TfdA-like" evidence="4">
    <location>
        <begin position="176"/>
        <end position="234"/>
    </location>
</feature>
<dbReference type="RefSeq" id="WP_354696542.1">
    <property type="nucleotide sequence ID" value="NZ_JAZHOG010000012.1"/>
</dbReference>
<dbReference type="PANTHER" id="PTHR10696">
    <property type="entry name" value="GAMMA-BUTYROBETAINE HYDROXYLASE-RELATED"/>
    <property type="match status" value="1"/>
</dbReference>
<accession>A0AAW9R8P5</accession>
<dbReference type="SUPFAM" id="SSF51197">
    <property type="entry name" value="Clavaminate synthase-like"/>
    <property type="match status" value="1"/>
</dbReference>
<proteinExistence type="predicted"/>
<dbReference type="Proteomes" id="UP001359886">
    <property type="component" value="Unassembled WGS sequence"/>
</dbReference>
<keyword evidence="5" id="KW-0223">Dioxygenase</keyword>
<dbReference type="InterPro" id="IPR050411">
    <property type="entry name" value="AlphaKG_dependent_hydroxylases"/>
</dbReference>
<evidence type="ECO:0000256" key="1">
    <source>
        <dbReference type="ARBA" id="ARBA00001954"/>
    </source>
</evidence>
<comment type="cofactor">
    <cofactor evidence="1">
        <name>Fe(2+)</name>
        <dbReference type="ChEBI" id="CHEBI:29033"/>
    </cofactor>
</comment>
<sequence length="236" mass="26036">MGPVRHRPGPETTPERIRNALDRRAALVLTGFRADTPDALIRTAGLVGRRNTGIDEALLGPAIMHVRCDLNRKADAPAYFTNEYFPLHTDVSYVPRPPRFLLMQCITPDPAKGGACLLADCDEAGSALTDDDLAWLRRPVFNFAYPPGCPEGKAVDYRVRETEFWRYKPGAMTWPNAASAALSRFDAALNDACVTVHLNAGDLLIVDNHRVAHGRTAFMPATAPDRSRHLIRMYAA</sequence>
<comment type="caution">
    <text evidence="5">The sequence shown here is derived from an EMBL/GenBank/DDBJ whole genome shotgun (WGS) entry which is preliminary data.</text>
</comment>
<evidence type="ECO:0000256" key="3">
    <source>
        <dbReference type="ARBA" id="ARBA00023194"/>
    </source>
</evidence>
<organism evidence="5 6">
    <name type="scientific">Elongatibacter sediminis</name>
    <dbReference type="NCBI Taxonomy" id="3119006"/>
    <lineage>
        <taxon>Bacteria</taxon>
        <taxon>Pseudomonadati</taxon>
        <taxon>Pseudomonadota</taxon>
        <taxon>Gammaproteobacteria</taxon>
        <taxon>Chromatiales</taxon>
        <taxon>Wenzhouxiangellaceae</taxon>
        <taxon>Elongatibacter</taxon>
    </lineage>
</organism>
<dbReference type="AlphaFoldDB" id="A0AAW9R8P5"/>